<dbReference type="InterPro" id="IPR002502">
    <property type="entry name" value="Amidase_domain"/>
</dbReference>
<dbReference type="InterPro" id="IPR015510">
    <property type="entry name" value="PGRP"/>
</dbReference>
<evidence type="ECO:0000256" key="1">
    <source>
        <dbReference type="ARBA" id="ARBA00007553"/>
    </source>
</evidence>
<organism evidence="5 6">
    <name type="scientific">Georgenia wutianyii</name>
    <dbReference type="NCBI Taxonomy" id="2585135"/>
    <lineage>
        <taxon>Bacteria</taxon>
        <taxon>Bacillati</taxon>
        <taxon>Actinomycetota</taxon>
        <taxon>Actinomycetes</taxon>
        <taxon>Micrococcales</taxon>
        <taxon>Bogoriellaceae</taxon>
        <taxon>Georgenia</taxon>
    </lineage>
</organism>
<reference evidence="5 6" key="1">
    <citation type="submission" date="2019-05" db="EMBL/GenBank/DDBJ databases">
        <title>Georgenia *** sp. nov., and Georgenia *** sp. nov., isolated from the intestinal contents of plateau pika (Ochotona curzoniae) in the Qinghai-Tibet plateau of China.</title>
        <authorList>
            <person name="Tian Z."/>
        </authorList>
    </citation>
    <scope>NUCLEOTIDE SEQUENCE [LARGE SCALE GENOMIC DNA]</scope>
    <source>
        <strain evidence="5 6">Z294</strain>
    </source>
</reference>
<dbReference type="SUPFAM" id="SSF55846">
    <property type="entry name" value="N-acetylmuramoyl-L-alanine amidase-like"/>
    <property type="match status" value="1"/>
</dbReference>
<feature type="domain" description="N-acetylmuramoyl-L-alanine amidase" evidence="3">
    <location>
        <begin position="231"/>
        <end position="395"/>
    </location>
</feature>
<feature type="chain" id="PRO_5046169211" description="Peptidoglycan recognition protein family domain-containing protein" evidence="2">
    <location>
        <begin position="30"/>
        <end position="645"/>
    </location>
</feature>
<dbReference type="Proteomes" id="UP000313948">
    <property type="component" value="Chromosome"/>
</dbReference>
<evidence type="ECO:0000259" key="4">
    <source>
        <dbReference type="SMART" id="SM00701"/>
    </source>
</evidence>
<dbReference type="SMART" id="SM00701">
    <property type="entry name" value="PGRP"/>
    <property type="match status" value="1"/>
</dbReference>
<dbReference type="InterPro" id="IPR028994">
    <property type="entry name" value="Integrin_alpha_N"/>
</dbReference>
<dbReference type="InterPro" id="IPR006619">
    <property type="entry name" value="PGRP_domain_met/bac"/>
</dbReference>
<dbReference type="PANTHER" id="PTHR11022:SF41">
    <property type="entry name" value="PEPTIDOGLYCAN-RECOGNITION PROTEIN LC-RELATED"/>
    <property type="match status" value="1"/>
</dbReference>
<proteinExistence type="inferred from homology"/>
<evidence type="ECO:0000313" key="6">
    <source>
        <dbReference type="Proteomes" id="UP000313948"/>
    </source>
</evidence>
<evidence type="ECO:0000256" key="2">
    <source>
        <dbReference type="SAM" id="SignalP"/>
    </source>
</evidence>
<protein>
    <recommendedName>
        <fullName evidence="7">Peptidoglycan recognition protein family domain-containing protein</fullName>
    </recommendedName>
</protein>
<evidence type="ECO:0000313" key="5">
    <source>
        <dbReference type="EMBL" id="QDB78438.1"/>
    </source>
</evidence>
<dbReference type="PANTHER" id="PTHR11022">
    <property type="entry name" value="PEPTIDOGLYCAN RECOGNITION PROTEIN"/>
    <property type="match status" value="1"/>
</dbReference>
<dbReference type="EMBL" id="CP040899">
    <property type="protein sequence ID" value="QDB78438.1"/>
    <property type="molecule type" value="Genomic_DNA"/>
</dbReference>
<dbReference type="RefSeq" id="WP_139947776.1">
    <property type="nucleotide sequence ID" value="NZ_CP040899.1"/>
</dbReference>
<gene>
    <name evidence="5" type="ORF">FE251_02890</name>
</gene>
<dbReference type="Pfam" id="PF01510">
    <property type="entry name" value="Amidase_2"/>
    <property type="match status" value="1"/>
</dbReference>
<evidence type="ECO:0000259" key="3">
    <source>
        <dbReference type="SMART" id="SM00644"/>
    </source>
</evidence>
<dbReference type="CDD" id="cd06583">
    <property type="entry name" value="PGRP"/>
    <property type="match status" value="1"/>
</dbReference>
<dbReference type="SUPFAM" id="SSF69318">
    <property type="entry name" value="Integrin alpha N-terminal domain"/>
    <property type="match status" value="1"/>
</dbReference>
<accession>A0ABX5VJY7</accession>
<dbReference type="InterPro" id="IPR036505">
    <property type="entry name" value="Amidase/PGRP_sf"/>
</dbReference>
<dbReference type="SMART" id="SM00644">
    <property type="entry name" value="Ami_2"/>
    <property type="match status" value="1"/>
</dbReference>
<feature type="domain" description="Peptidoglycan recognition protein family" evidence="4">
    <location>
        <begin position="219"/>
        <end position="369"/>
    </location>
</feature>
<feature type="signal peptide" evidence="2">
    <location>
        <begin position="1"/>
        <end position="29"/>
    </location>
</feature>
<keyword evidence="2" id="KW-0732">Signal</keyword>
<comment type="similarity">
    <text evidence="1">Belongs to the N-acetylmuramoyl-L-alanine amidase 2 family.</text>
</comment>
<evidence type="ECO:0008006" key="7">
    <source>
        <dbReference type="Google" id="ProtNLM"/>
    </source>
</evidence>
<name>A0ABX5VJY7_9MICO</name>
<keyword evidence="6" id="KW-1185">Reference proteome</keyword>
<sequence>MTSRGARLVVAGTAAGALIVGAVAPAALAAPGGGPAPGDAARDVAVLQLTDDDGRPTDLARTVADLRAGSSVLTPELEAPEFYVAGVTWAGGQEPDERISIRVRSGEGWTSWTELDTEVVDGEDVGGSEPYVVGGATGVQLRLDGGDGTLPQDLRVHLIPPEPTDEEVVADSAPAAAELTRRVASSATATATASGPASAAQTEAAAPTFGVLAATAGAPSVVPRSGWGAGYSTPAWTPDFYELRAAVVHHTAGSNDYTAAQSAGIVRGIYHYHSTSRGWGDIGYNFLVDKYGQVFEGRNGTLAAPYGLMAEGGHARGFNDGTLGISVIGDYTRVRAPDLVMTRMAEVIAWKFADAGIEVRTASGYRSPGTYARPAGQQLPRVFAHRDVDATTCPGDDIYARIPALLDDVARRVSALGGRPSTVHLRNVATGGGADLSYPRGRSADTLLVGDWDGDGVDTVAVRRGSRYEFYDDHGSTPSSVVVYGRAGDDVLVGDWNGDGKDTLAVRRGREYHVKNSLSGGPADQVIVYGRERDRVLVGDWNGDGKDTFAVRRYSVYHVKNSMSGGEADHVFRYGRDSDLVLVGDWDGDGKDTITVRRGRSYYVNNRLAGGEANSVFEFGRPADASLVGDWDGDGVDGIGVRRLG</sequence>
<dbReference type="Gene3D" id="3.40.80.10">
    <property type="entry name" value="Peptidoglycan recognition protein-like"/>
    <property type="match status" value="1"/>
</dbReference>